<dbReference type="InterPro" id="IPR011042">
    <property type="entry name" value="6-blade_b-propeller_TolB-like"/>
</dbReference>
<feature type="binding site" evidence="3">
    <location>
        <position position="117"/>
    </location>
    <ligand>
        <name>substrate</name>
    </ligand>
</feature>
<accession>A0A4S1WZQ2</accession>
<feature type="binding site" evidence="3">
    <location>
        <position position="196"/>
    </location>
    <ligand>
        <name>a divalent metal cation</name>
        <dbReference type="ChEBI" id="CHEBI:60240"/>
    </ligand>
</feature>
<dbReference type="AlphaFoldDB" id="A0A4S1WZQ2"/>
<protein>
    <submittedName>
        <fullName evidence="5">Gluconolactonase</fullName>
    </submittedName>
</protein>
<gene>
    <name evidence="5" type="ORF">E5A73_19805</name>
</gene>
<name>A0A4S1WZQ2_9SPHN</name>
<dbReference type="GO" id="GO:0019853">
    <property type="term" value="P:L-ascorbic acid biosynthetic process"/>
    <property type="evidence" value="ECO:0007669"/>
    <property type="project" value="TreeGrafter"/>
</dbReference>
<dbReference type="InterPro" id="IPR005511">
    <property type="entry name" value="SMP-30"/>
</dbReference>
<keyword evidence="3" id="KW-0479">Metal-binding</keyword>
<reference evidence="5 6" key="1">
    <citation type="submission" date="2019-04" db="EMBL/GenBank/DDBJ databases">
        <title>Sphingomonas psychrotolerans sp. nov., isolated from soil in the Tianshan Mountains, Xinjiang, China.</title>
        <authorList>
            <person name="Luo Y."/>
            <person name="Sheng H."/>
        </authorList>
    </citation>
    <scope>NUCLEOTIDE SEQUENCE [LARGE SCALE GENOMIC DNA]</scope>
    <source>
        <strain evidence="5 6">ZFGT-11</strain>
    </source>
</reference>
<dbReference type="Pfam" id="PF08450">
    <property type="entry name" value="SGL"/>
    <property type="match status" value="1"/>
</dbReference>
<dbReference type="EMBL" id="SRXT01000009">
    <property type="protein sequence ID" value="TGX49094.1"/>
    <property type="molecule type" value="Genomic_DNA"/>
</dbReference>
<dbReference type="SUPFAM" id="SSF63829">
    <property type="entry name" value="Calcium-dependent phosphotriesterase"/>
    <property type="match status" value="1"/>
</dbReference>
<evidence type="ECO:0000313" key="6">
    <source>
        <dbReference type="Proteomes" id="UP000306147"/>
    </source>
</evidence>
<dbReference type="OrthoDB" id="2633250at2"/>
<feature type="binding site" evidence="3">
    <location>
        <position position="99"/>
    </location>
    <ligand>
        <name>substrate</name>
    </ligand>
</feature>
<comment type="caution">
    <text evidence="5">The sequence shown here is derived from an EMBL/GenBank/DDBJ whole genome shotgun (WGS) entry which is preliminary data.</text>
</comment>
<sequence>MVELELVSFADGFILPEGPRWHDGHLWISDIFGKAVYRIDPSGKRDLVAEVPGMPSGLGFLSDGTVLVASMEDRTVHRINDGKLEPYADLADIATGHLNDMMVDEADRAYVGNFGYDFFNGAPIAPAKLALIEPGQPARVVADDLIFPNGSVLIDDGRTFVIAETFANRLTAYRRAADGSLSDRRIYADLGSISPDGLAVDAEDGIWAASFTTGEFVRVLDGGTITHRIACPGMITLACALGGPDGHTLYCMAYSGTVEDAFAGETYGAVWTTRVPIGAKPARS</sequence>
<feature type="domain" description="SMP-30/Gluconolactonase/LRE-like region" evidence="4">
    <location>
        <begin position="15"/>
        <end position="251"/>
    </location>
</feature>
<dbReference type="PANTHER" id="PTHR10907:SF47">
    <property type="entry name" value="REGUCALCIN"/>
    <property type="match status" value="1"/>
</dbReference>
<dbReference type="GO" id="GO:0004341">
    <property type="term" value="F:gluconolactonase activity"/>
    <property type="evidence" value="ECO:0007669"/>
    <property type="project" value="TreeGrafter"/>
</dbReference>
<dbReference type="RefSeq" id="WP_135965587.1">
    <property type="nucleotide sequence ID" value="NZ_SRXT01000009.1"/>
</dbReference>
<dbReference type="Proteomes" id="UP000306147">
    <property type="component" value="Unassembled WGS sequence"/>
</dbReference>
<evidence type="ECO:0000256" key="2">
    <source>
        <dbReference type="PIRSR" id="PIRSR605511-1"/>
    </source>
</evidence>
<proteinExistence type="inferred from homology"/>
<keyword evidence="6" id="KW-1185">Reference proteome</keyword>
<dbReference type="PRINTS" id="PR01790">
    <property type="entry name" value="SMP30FAMILY"/>
</dbReference>
<dbReference type="InterPro" id="IPR013658">
    <property type="entry name" value="SGL"/>
</dbReference>
<feature type="binding site" evidence="3">
    <location>
        <position position="17"/>
    </location>
    <ligand>
        <name>a divalent metal cation</name>
        <dbReference type="ChEBI" id="CHEBI:60240"/>
    </ligand>
</feature>
<comment type="cofactor">
    <cofactor evidence="3">
        <name>Zn(2+)</name>
        <dbReference type="ChEBI" id="CHEBI:29105"/>
    </cofactor>
    <text evidence="3">Binds 1 divalent metal cation per subunit.</text>
</comment>
<organism evidence="5 6">
    <name type="scientific">Sphingomonas gei</name>
    <dbReference type="NCBI Taxonomy" id="1395960"/>
    <lineage>
        <taxon>Bacteria</taxon>
        <taxon>Pseudomonadati</taxon>
        <taxon>Pseudomonadota</taxon>
        <taxon>Alphaproteobacteria</taxon>
        <taxon>Sphingomonadales</taxon>
        <taxon>Sphingomonadaceae</taxon>
        <taxon>Sphingomonas</taxon>
    </lineage>
</organism>
<feature type="binding site" evidence="3">
    <location>
        <position position="149"/>
    </location>
    <ligand>
        <name>a divalent metal cation</name>
        <dbReference type="ChEBI" id="CHEBI:60240"/>
    </ligand>
</feature>
<evidence type="ECO:0000259" key="4">
    <source>
        <dbReference type="Pfam" id="PF08450"/>
    </source>
</evidence>
<feature type="active site" description="Proton donor/acceptor" evidence="2">
    <location>
        <position position="196"/>
    </location>
</feature>
<dbReference type="Gene3D" id="2.120.10.30">
    <property type="entry name" value="TolB, C-terminal domain"/>
    <property type="match status" value="1"/>
</dbReference>
<evidence type="ECO:0000313" key="5">
    <source>
        <dbReference type="EMBL" id="TGX49094.1"/>
    </source>
</evidence>
<comment type="similarity">
    <text evidence="1">Belongs to the SMP-30/CGR1 family.</text>
</comment>
<keyword evidence="3" id="KW-0862">Zinc</keyword>
<dbReference type="PANTHER" id="PTHR10907">
    <property type="entry name" value="REGUCALCIN"/>
    <property type="match status" value="1"/>
</dbReference>
<dbReference type="GO" id="GO:0005509">
    <property type="term" value="F:calcium ion binding"/>
    <property type="evidence" value="ECO:0007669"/>
    <property type="project" value="TreeGrafter"/>
</dbReference>
<evidence type="ECO:0000256" key="1">
    <source>
        <dbReference type="ARBA" id="ARBA00008853"/>
    </source>
</evidence>
<evidence type="ECO:0000256" key="3">
    <source>
        <dbReference type="PIRSR" id="PIRSR605511-2"/>
    </source>
</evidence>